<accession>A0AA89B201</accession>
<proteinExistence type="predicted"/>
<reference evidence="2" key="1">
    <citation type="submission" date="2022-12" db="EMBL/GenBank/DDBJ databases">
        <title>Draft genome assemblies for two species of Escallonia (Escalloniales).</title>
        <authorList>
            <person name="Chanderbali A."/>
            <person name="Dervinis C."/>
            <person name="Anghel I."/>
            <person name="Soltis D."/>
            <person name="Soltis P."/>
            <person name="Zapata F."/>
        </authorList>
    </citation>
    <scope>NUCLEOTIDE SEQUENCE</scope>
    <source>
        <strain evidence="2">UCBG64.0493</strain>
        <tissue evidence="2">Leaf</tissue>
    </source>
</reference>
<comment type="caution">
    <text evidence="2">The sequence shown here is derived from an EMBL/GenBank/DDBJ whole genome shotgun (WGS) entry which is preliminary data.</text>
</comment>
<gene>
    <name evidence="2" type="ORF">RJ639_002958</name>
</gene>
<evidence type="ECO:0000313" key="3">
    <source>
        <dbReference type="Proteomes" id="UP001188597"/>
    </source>
</evidence>
<dbReference type="AlphaFoldDB" id="A0AA89B201"/>
<feature type="region of interest" description="Disordered" evidence="1">
    <location>
        <begin position="102"/>
        <end position="124"/>
    </location>
</feature>
<keyword evidence="3" id="KW-1185">Reference proteome</keyword>
<name>A0AA89B201_9ASTE</name>
<sequence>MWTLQFLLLCRLDEWNIPLYPPERFCGTKKVVGRVIPNSGNAMMFLAHIKEQFYGSSKAHATTLINKMVKLKYSGSGGVREHILRMNDMTSQLKGLDMEISEDRGNSPGFRSSAIAEKALSRQK</sequence>
<evidence type="ECO:0000256" key="1">
    <source>
        <dbReference type="SAM" id="MobiDB-lite"/>
    </source>
</evidence>
<protein>
    <submittedName>
        <fullName evidence="2">Uncharacterized protein</fullName>
    </submittedName>
</protein>
<organism evidence="2 3">
    <name type="scientific">Escallonia herrerae</name>
    <dbReference type="NCBI Taxonomy" id="1293975"/>
    <lineage>
        <taxon>Eukaryota</taxon>
        <taxon>Viridiplantae</taxon>
        <taxon>Streptophyta</taxon>
        <taxon>Embryophyta</taxon>
        <taxon>Tracheophyta</taxon>
        <taxon>Spermatophyta</taxon>
        <taxon>Magnoliopsida</taxon>
        <taxon>eudicotyledons</taxon>
        <taxon>Gunneridae</taxon>
        <taxon>Pentapetalae</taxon>
        <taxon>asterids</taxon>
        <taxon>campanulids</taxon>
        <taxon>Escalloniales</taxon>
        <taxon>Escalloniaceae</taxon>
        <taxon>Escallonia</taxon>
    </lineage>
</organism>
<evidence type="ECO:0000313" key="2">
    <source>
        <dbReference type="EMBL" id="KAK3019186.1"/>
    </source>
</evidence>
<dbReference type="Proteomes" id="UP001188597">
    <property type="component" value="Unassembled WGS sequence"/>
</dbReference>
<dbReference type="EMBL" id="JAVXUP010000893">
    <property type="protein sequence ID" value="KAK3019186.1"/>
    <property type="molecule type" value="Genomic_DNA"/>
</dbReference>